<dbReference type="AlphaFoldDB" id="A0A437J9N2"/>
<proteinExistence type="predicted"/>
<name>A0A437J9N2_9SPHN</name>
<keyword evidence="1" id="KW-0812">Transmembrane</keyword>
<dbReference type="OrthoDB" id="9958978at2"/>
<evidence type="ECO:0000313" key="3">
    <source>
        <dbReference type="Proteomes" id="UP000282977"/>
    </source>
</evidence>
<evidence type="ECO:0000256" key="1">
    <source>
        <dbReference type="SAM" id="Phobius"/>
    </source>
</evidence>
<feature type="transmembrane region" description="Helical" evidence="1">
    <location>
        <begin position="66"/>
        <end position="88"/>
    </location>
</feature>
<keyword evidence="1" id="KW-1133">Transmembrane helix</keyword>
<organism evidence="2 3">
    <name type="scientific">Sphingobium algorifonticola</name>
    <dbReference type="NCBI Taxonomy" id="2008318"/>
    <lineage>
        <taxon>Bacteria</taxon>
        <taxon>Pseudomonadati</taxon>
        <taxon>Pseudomonadota</taxon>
        <taxon>Alphaproteobacteria</taxon>
        <taxon>Sphingomonadales</taxon>
        <taxon>Sphingomonadaceae</taxon>
        <taxon>Sphingobium</taxon>
    </lineage>
</organism>
<protein>
    <submittedName>
        <fullName evidence="2">Uncharacterized protein</fullName>
    </submittedName>
</protein>
<gene>
    <name evidence="2" type="ORF">ENE74_08345</name>
</gene>
<sequence>MIEIQRFVGENPWVSILMVGIVWFGSQAIFSYIVKPYRNELRETIATLKSGNSLTRREELVLDHMWGASFAARSAVILTVVYILALIVPQHTIFRENEEMKDDCPTLWDMPEMGRVIDCHFISIFAANPIFGVFCIVLRTAWRIKVVYLKRSLNDKGHYAAMPLMEATCRA</sequence>
<accession>A0A437J9N2</accession>
<feature type="transmembrane region" description="Helical" evidence="1">
    <location>
        <begin position="120"/>
        <end position="142"/>
    </location>
</feature>
<dbReference type="Proteomes" id="UP000282977">
    <property type="component" value="Unassembled WGS sequence"/>
</dbReference>
<keyword evidence="3" id="KW-1185">Reference proteome</keyword>
<keyword evidence="1" id="KW-0472">Membrane</keyword>
<reference evidence="2 3" key="1">
    <citation type="submission" date="2019-01" db="EMBL/GenBank/DDBJ databases">
        <authorList>
            <person name="Chen W.-M."/>
        </authorList>
    </citation>
    <scope>NUCLEOTIDE SEQUENCE [LARGE SCALE GENOMIC DNA]</scope>
    <source>
        <strain evidence="2 3">TLA-22</strain>
    </source>
</reference>
<comment type="caution">
    <text evidence="2">The sequence shown here is derived from an EMBL/GenBank/DDBJ whole genome shotgun (WGS) entry which is preliminary data.</text>
</comment>
<dbReference type="RefSeq" id="WP_127690385.1">
    <property type="nucleotide sequence ID" value="NZ_RZUL01000002.1"/>
</dbReference>
<evidence type="ECO:0000313" key="2">
    <source>
        <dbReference type="EMBL" id="RVT42208.1"/>
    </source>
</evidence>
<dbReference type="EMBL" id="RZUL01000002">
    <property type="protein sequence ID" value="RVT42208.1"/>
    <property type="molecule type" value="Genomic_DNA"/>
</dbReference>
<feature type="transmembrane region" description="Helical" evidence="1">
    <location>
        <begin position="12"/>
        <end position="34"/>
    </location>
</feature>